<evidence type="ECO:0000313" key="2">
    <source>
        <dbReference type="Proteomes" id="UP001221411"/>
    </source>
</evidence>
<organism evidence="1 2">
    <name type="scientific">Polyangium mundeleinium</name>
    <dbReference type="NCBI Taxonomy" id="2995306"/>
    <lineage>
        <taxon>Bacteria</taxon>
        <taxon>Pseudomonadati</taxon>
        <taxon>Myxococcota</taxon>
        <taxon>Polyangia</taxon>
        <taxon>Polyangiales</taxon>
        <taxon>Polyangiaceae</taxon>
        <taxon>Polyangium</taxon>
    </lineage>
</organism>
<evidence type="ECO:0000313" key="1">
    <source>
        <dbReference type="EMBL" id="MDC0744170.1"/>
    </source>
</evidence>
<name>A0ABT5EQR1_9BACT</name>
<dbReference type="RefSeq" id="WP_271920408.1">
    <property type="nucleotide sequence ID" value="NZ_JAQNDO010000001.1"/>
</dbReference>
<sequence length="293" mass="31638">MKHDIAQELNEVCGALAASLRWPSGRVETSFGSFACVEAPPHISVVPSSGRPMFVSRRLDPLFLPSKALLDAVTLDAVDDASAPRSAEEGEATGGGQTVSCPHLHAHLVDTLSRKNVVKLSGLGELRIEKKGGKRRLSFKPSPVLKGALRGEPTEPVPLEKNHPLELLVARALDHAMTDSDPSAQTYPFVMVEAPGAPESALVRFLELEGAYERLVDDARRFVRTLDAARYALTYNAELRRNYGLSYDAVVVEVAERGDAHARVLSRRYGTTVAGPVPTDVELIGATENLLKG</sequence>
<comment type="caution">
    <text evidence="1">The sequence shown here is derived from an EMBL/GenBank/DDBJ whole genome shotgun (WGS) entry which is preliminary data.</text>
</comment>
<dbReference type="EMBL" id="JAQNDO010000001">
    <property type="protein sequence ID" value="MDC0744170.1"/>
    <property type="molecule type" value="Genomic_DNA"/>
</dbReference>
<dbReference type="Proteomes" id="UP001221411">
    <property type="component" value="Unassembled WGS sequence"/>
</dbReference>
<proteinExistence type="predicted"/>
<keyword evidence="2" id="KW-1185">Reference proteome</keyword>
<accession>A0ABT5EQR1</accession>
<protein>
    <submittedName>
        <fullName evidence="1">Uncharacterized protein</fullName>
    </submittedName>
</protein>
<reference evidence="1 2" key="1">
    <citation type="submission" date="2022-11" db="EMBL/GenBank/DDBJ databases">
        <title>Minimal conservation of predation-associated metabolite biosynthetic gene clusters underscores biosynthetic potential of Myxococcota including descriptions for ten novel species: Archangium lansinium sp. nov., Myxococcus landrumus sp. nov., Nannocystis bai.</title>
        <authorList>
            <person name="Ahearne A."/>
            <person name="Stevens C."/>
            <person name="Dowd S."/>
        </authorList>
    </citation>
    <scope>NUCLEOTIDE SEQUENCE [LARGE SCALE GENOMIC DNA]</scope>
    <source>
        <strain evidence="1 2">RJM3</strain>
    </source>
</reference>
<gene>
    <name evidence="1" type="ORF">POL67_22760</name>
</gene>